<feature type="region of interest" description="Disordered" evidence="1">
    <location>
        <begin position="18"/>
        <end position="45"/>
    </location>
</feature>
<evidence type="ECO:0000256" key="1">
    <source>
        <dbReference type="SAM" id="MobiDB-lite"/>
    </source>
</evidence>
<dbReference type="Proteomes" id="UP000735302">
    <property type="component" value="Unassembled WGS sequence"/>
</dbReference>
<feature type="compositionally biased region" description="Acidic residues" evidence="1">
    <location>
        <begin position="26"/>
        <end position="41"/>
    </location>
</feature>
<proteinExistence type="predicted"/>
<dbReference type="AlphaFoldDB" id="A0AAV3XYN0"/>
<gene>
    <name evidence="2" type="ORF">PoB_000155400</name>
</gene>
<comment type="caution">
    <text evidence="2">The sequence shown here is derived from an EMBL/GenBank/DDBJ whole genome shotgun (WGS) entry which is preliminary data.</text>
</comment>
<evidence type="ECO:0000313" key="3">
    <source>
        <dbReference type="Proteomes" id="UP000735302"/>
    </source>
</evidence>
<sequence length="79" mass="8504">MDVAVYYLEAKLRGTLNIPLPRADQDGDDDDVDDDNDDDDGGGGGGGDTCRLILFFANLKPSYLLDTSKSITHDLDADP</sequence>
<protein>
    <submittedName>
        <fullName evidence="2">Uncharacterized protein</fullName>
    </submittedName>
</protein>
<evidence type="ECO:0000313" key="2">
    <source>
        <dbReference type="EMBL" id="GFN75048.1"/>
    </source>
</evidence>
<keyword evidence="3" id="KW-1185">Reference proteome</keyword>
<organism evidence="2 3">
    <name type="scientific">Plakobranchus ocellatus</name>
    <dbReference type="NCBI Taxonomy" id="259542"/>
    <lineage>
        <taxon>Eukaryota</taxon>
        <taxon>Metazoa</taxon>
        <taxon>Spiralia</taxon>
        <taxon>Lophotrochozoa</taxon>
        <taxon>Mollusca</taxon>
        <taxon>Gastropoda</taxon>
        <taxon>Heterobranchia</taxon>
        <taxon>Euthyneura</taxon>
        <taxon>Panpulmonata</taxon>
        <taxon>Sacoglossa</taxon>
        <taxon>Placobranchoidea</taxon>
        <taxon>Plakobranchidae</taxon>
        <taxon>Plakobranchus</taxon>
    </lineage>
</organism>
<accession>A0AAV3XYN0</accession>
<name>A0AAV3XYN0_9GAST</name>
<reference evidence="2 3" key="1">
    <citation type="journal article" date="2021" name="Elife">
        <title>Chloroplast acquisition without the gene transfer in kleptoplastic sea slugs, Plakobranchus ocellatus.</title>
        <authorList>
            <person name="Maeda T."/>
            <person name="Takahashi S."/>
            <person name="Yoshida T."/>
            <person name="Shimamura S."/>
            <person name="Takaki Y."/>
            <person name="Nagai Y."/>
            <person name="Toyoda A."/>
            <person name="Suzuki Y."/>
            <person name="Arimoto A."/>
            <person name="Ishii H."/>
            <person name="Satoh N."/>
            <person name="Nishiyama T."/>
            <person name="Hasebe M."/>
            <person name="Maruyama T."/>
            <person name="Minagawa J."/>
            <person name="Obokata J."/>
            <person name="Shigenobu S."/>
        </authorList>
    </citation>
    <scope>NUCLEOTIDE SEQUENCE [LARGE SCALE GENOMIC DNA]</scope>
</reference>
<dbReference type="EMBL" id="BLXT01000208">
    <property type="protein sequence ID" value="GFN75048.1"/>
    <property type="molecule type" value="Genomic_DNA"/>
</dbReference>